<gene>
    <name evidence="2" type="ORF">J5A51_03775</name>
</gene>
<dbReference type="Proteomes" id="UP000682005">
    <property type="component" value="Chromosome 2"/>
</dbReference>
<sequence>MSIVLQGMKAKMWLTHDTINEQYAEIARLNRNIECSNRQIHKKDKSIAKLTERLSKYEKQGKSPGSSTPSGKESMKDEIVRRTKTLRKLSGRKSGGQEGHNGHKLSCNSSPDEVVDNTPDHCTDYGELLADAERVLDYVTQAVSTPEQKVIIKEIHHYVIVFKNCDERRIRKLKIKQKNS</sequence>
<dbReference type="RefSeq" id="WP_208595992.1">
    <property type="nucleotide sequence ID" value="NZ_CP012075.1"/>
</dbReference>
<dbReference type="EMBL" id="CP072369">
    <property type="protein sequence ID" value="QUB85404.1"/>
    <property type="molecule type" value="Genomic_DNA"/>
</dbReference>
<feature type="compositionally biased region" description="Low complexity" evidence="1">
    <location>
        <begin position="62"/>
        <end position="72"/>
    </location>
</feature>
<reference evidence="2 3" key="1">
    <citation type="submission" date="2021-03" db="EMBL/GenBank/DDBJ databases">
        <title>Human Oral Microbial Genomes.</title>
        <authorList>
            <person name="Johnston C.D."/>
            <person name="Chen T."/>
            <person name="Dewhirst F.E."/>
        </authorList>
    </citation>
    <scope>NUCLEOTIDE SEQUENCE [LARGE SCALE GENOMIC DNA]</scope>
    <source>
        <strain evidence="2 3">W1435</strain>
    </source>
</reference>
<keyword evidence="3" id="KW-1185">Reference proteome</keyword>
<accession>A0ABX7XV82</accession>
<feature type="compositionally biased region" description="Basic residues" evidence="1">
    <location>
        <begin position="82"/>
        <end position="91"/>
    </location>
</feature>
<evidence type="ECO:0000313" key="2">
    <source>
        <dbReference type="EMBL" id="QUB85404.1"/>
    </source>
</evidence>
<protein>
    <submittedName>
        <fullName evidence="2">Uncharacterized protein</fullName>
    </submittedName>
</protein>
<organism evidence="2 3">
    <name type="scientific">Prevotella fusca JCM 17724</name>
    <dbReference type="NCBI Taxonomy" id="1236517"/>
    <lineage>
        <taxon>Bacteria</taxon>
        <taxon>Pseudomonadati</taxon>
        <taxon>Bacteroidota</taxon>
        <taxon>Bacteroidia</taxon>
        <taxon>Bacteroidales</taxon>
        <taxon>Prevotellaceae</taxon>
        <taxon>Prevotella</taxon>
    </lineage>
</organism>
<feature type="region of interest" description="Disordered" evidence="1">
    <location>
        <begin position="55"/>
        <end position="115"/>
    </location>
</feature>
<proteinExistence type="predicted"/>
<evidence type="ECO:0000256" key="1">
    <source>
        <dbReference type="SAM" id="MobiDB-lite"/>
    </source>
</evidence>
<evidence type="ECO:0000313" key="3">
    <source>
        <dbReference type="Proteomes" id="UP000682005"/>
    </source>
</evidence>
<name>A0ABX7XV82_9BACT</name>